<dbReference type="EMBL" id="SUMF01000004">
    <property type="protein sequence ID" value="TJZ75581.1"/>
    <property type="molecule type" value="Genomic_DNA"/>
</dbReference>
<comment type="caution">
    <text evidence="1">The sequence shown here is derived from an EMBL/GenBank/DDBJ whole genome shotgun (WGS) entry which is preliminary data.</text>
</comment>
<reference evidence="1 2" key="1">
    <citation type="submission" date="2019-04" db="EMBL/GenBank/DDBJ databases">
        <title>Chitiniphilus eburnea sp. nov., a novel chitinolytic bacterium isolated from aquaculture sludge.</title>
        <authorList>
            <person name="Sheng M."/>
        </authorList>
    </citation>
    <scope>NUCLEOTIDE SEQUENCE [LARGE SCALE GENOMIC DNA]</scope>
    <source>
        <strain evidence="1 2">HX-2-15</strain>
    </source>
</reference>
<gene>
    <name evidence="1" type="ORF">FAZ21_06605</name>
</gene>
<protein>
    <submittedName>
        <fullName evidence="1">DUF3383 domain-containing protein</fullName>
    </submittedName>
</protein>
<accession>A0A4U0Q3B5</accession>
<dbReference type="Pfam" id="PF11863">
    <property type="entry name" value="DUF3383"/>
    <property type="match status" value="1"/>
</dbReference>
<dbReference type="InterPro" id="IPR021808">
    <property type="entry name" value="DUF3383"/>
</dbReference>
<organism evidence="1 2">
    <name type="scientific">Chitiniphilus eburneus</name>
    <dbReference type="NCBI Taxonomy" id="2571148"/>
    <lineage>
        <taxon>Bacteria</taxon>
        <taxon>Pseudomonadati</taxon>
        <taxon>Pseudomonadota</taxon>
        <taxon>Betaproteobacteria</taxon>
        <taxon>Neisseriales</taxon>
        <taxon>Chitinibacteraceae</taxon>
        <taxon>Chitiniphilus</taxon>
    </lineage>
</organism>
<sequence length="494" mass="51806">MTQGLAVSDVVNVQIVMSPRAAATRNFGALLVLGSSPVIDTTERLRQYSSLDGVVSDFGTAAPEYAAANLFFSQSPQPAILYLGRWAKTATSAVLHGAVLSAAQQDIANFTAVTAGGMKIDIDGTTKSLSAIDLSAVTNLNGVASAVSAKLGAAGTCVWDATSKRFSITCATTGVTSTIGYATAPTSGTDISALLGLQSGQASSPVNGVAAESLVDAVATLAGMSNDWYGLLVADATLAEADVLAVAAFIEGTGQSRIFGYTTQNSLALDPATTTDIASKLKDFNYKRTFTQFSGSSPYAGASLFGRAFTVNFQGNNTTITLKFKQEPGVMAENLTESQAATLRDKHCNVFVAYNNDTAIIQEGVMCNGYFFDEVHGTDWLQNELQTAVYNLLYTSQTKIPQTDAGIAQILTTLESRLDQSVANGLVAPGQWNGPAFGALQTGQFLSKGYYLYAPPIATQSQADREARKAPVIQIAIKLAGAVHFVDVIVNVNR</sequence>
<keyword evidence="2" id="KW-1185">Reference proteome</keyword>
<dbReference type="RefSeq" id="WP_136772494.1">
    <property type="nucleotide sequence ID" value="NZ_SUMF01000004.1"/>
</dbReference>
<proteinExistence type="predicted"/>
<evidence type="ECO:0000313" key="1">
    <source>
        <dbReference type="EMBL" id="TJZ75581.1"/>
    </source>
</evidence>
<dbReference type="Proteomes" id="UP000310016">
    <property type="component" value="Unassembled WGS sequence"/>
</dbReference>
<name>A0A4U0Q3B5_9NEIS</name>
<dbReference type="AlphaFoldDB" id="A0A4U0Q3B5"/>
<dbReference type="OrthoDB" id="5465420at2"/>
<evidence type="ECO:0000313" key="2">
    <source>
        <dbReference type="Proteomes" id="UP000310016"/>
    </source>
</evidence>